<evidence type="ECO:0000256" key="7">
    <source>
        <dbReference type="ARBA" id="ARBA00022660"/>
    </source>
</evidence>
<evidence type="ECO:0000313" key="20">
    <source>
        <dbReference type="EMBL" id="SVE87070.1"/>
    </source>
</evidence>
<evidence type="ECO:0000256" key="10">
    <source>
        <dbReference type="ARBA" id="ARBA00022946"/>
    </source>
</evidence>
<evidence type="ECO:0000256" key="9">
    <source>
        <dbReference type="ARBA" id="ARBA00022792"/>
    </source>
</evidence>
<evidence type="ECO:0000256" key="1">
    <source>
        <dbReference type="ARBA" id="ARBA00003195"/>
    </source>
</evidence>
<protein>
    <recommendedName>
        <fullName evidence="5">NADH dehydrogenase [ubiquinone] 1 beta subcomplex subunit 5, mitochondrial</fullName>
    </recommendedName>
    <alternativeName>
        <fullName evidence="16">Complex I-SGDH</fullName>
    </alternativeName>
    <alternativeName>
        <fullName evidence="15">NADH-ubiquinone oxidoreductase SGDH subunit</fullName>
    </alternativeName>
</protein>
<dbReference type="Pfam" id="PF09781">
    <property type="entry name" value="NDUF_B5"/>
    <property type="match status" value="1"/>
</dbReference>
<reference evidence="21" key="1">
    <citation type="submission" date="2018-08" db="EMBL/GenBank/DDBJ databases">
        <authorList>
            <person name="Cornetti L."/>
        </authorList>
    </citation>
    <scope>NUCLEOTIDE SEQUENCE</scope>
    <source>
        <strain evidence="19">IL-B-3</strain>
        <strain evidence="20">IL-KYN-4</strain>
        <strain evidence="21">IL-NS-13</strain>
        <strain evidence="22">IL-SIM-A20-inb3-14</strain>
    </source>
</reference>
<evidence type="ECO:0000256" key="15">
    <source>
        <dbReference type="ARBA" id="ARBA00032395"/>
    </source>
</evidence>
<keyword evidence="6" id="KW-0813">Transport</keyword>
<organism evidence="21">
    <name type="scientific">Daphnia similis</name>
    <dbReference type="NCBI Taxonomy" id="35528"/>
    <lineage>
        <taxon>Eukaryota</taxon>
        <taxon>Metazoa</taxon>
        <taxon>Ecdysozoa</taxon>
        <taxon>Arthropoda</taxon>
        <taxon>Crustacea</taxon>
        <taxon>Branchiopoda</taxon>
        <taxon>Diplostraca</taxon>
        <taxon>Cladocera</taxon>
        <taxon>Anomopoda</taxon>
        <taxon>Daphniidae</taxon>
        <taxon>Daphnia</taxon>
        <taxon>Daphnia similis group</taxon>
    </lineage>
</organism>
<evidence type="ECO:0000256" key="2">
    <source>
        <dbReference type="ARBA" id="ARBA00004434"/>
    </source>
</evidence>
<dbReference type="PANTHER" id="PTHR13178:SF0">
    <property type="entry name" value="NADH DEHYDROGENASE [UBIQUINONE] 1 BETA SUBCOMPLEX SUBUNIT 5, MITOCHONDRIAL"/>
    <property type="match status" value="1"/>
</dbReference>
<keyword evidence="7" id="KW-0679">Respiratory chain</keyword>
<evidence type="ECO:0000256" key="5">
    <source>
        <dbReference type="ARBA" id="ARBA00015175"/>
    </source>
</evidence>
<comment type="subcellular location">
    <subcellularLocation>
        <location evidence="2">Mitochondrion inner membrane</location>
        <topology evidence="2">Single-pass membrane protein</topology>
    </subcellularLocation>
</comment>
<keyword evidence="9" id="KW-0999">Mitochondrion inner membrane</keyword>
<sequence length="217" mass="25402">MLSNLSGKPPNTPKKQIYIKSVYDGLDCKYLSPLLRAFASKVNLPKNAINQGILVLRSNPNNTLQVVRQMSEHRTMHIKPSRWSWNRFKDFMHFYIMLGVIPSALVITYVNLFIGPARLAEIPEGYVPEAHEYFPHPITRWLAKHVNKSYQQEYELMCHHIYEAEYEQKLRRAEHQIKQKMAEKQDTQAYYYQPVTSRNERSIRANAETDLEMSGST</sequence>
<evidence type="ECO:0000256" key="6">
    <source>
        <dbReference type="ARBA" id="ARBA00022448"/>
    </source>
</evidence>
<keyword evidence="14 18" id="KW-0472">Membrane</keyword>
<keyword evidence="13" id="KW-0496">Mitochondrion</keyword>
<accession>A0A4Y7N4D4</accession>
<name>A0A4Y7N4D4_9CRUS</name>
<evidence type="ECO:0000256" key="3">
    <source>
        <dbReference type="ARBA" id="ARBA00007152"/>
    </source>
</evidence>
<evidence type="ECO:0000313" key="21">
    <source>
        <dbReference type="EMBL" id="SVE87694.1"/>
    </source>
</evidence>
<comment type="similarity">
    <text evidence="3">Belongs to the complex I NDUFB5 subunit family.</text>
</comment>
<dbReference type="AlphaFoldDB" id="A0A4Y7N4D4"/>
<keyword evidence="12 18" id="KW-1133">Transmembrane helix</keyword>
<evidence type="ECO:0000256" key="17">
    <source>
        <dbReference type="SAM" id="Coils"/>
    </source>
</evidence>
<feature type="transmembrane region" description="Helical" evidence="18">
    <location>
        <begin position="92"/>
        <end position="114"/>
    </location>
</feature>
<evidence type="ECO:0000313" key="22">
    <source>
        <dbReference type="EMBL" id="SVE88325.1"/>
    </source>
</evidence>
<evidence type="ECO:0000256" key="16">
    <source>
        <dbReference type="ARBA" id="ARBA00032550"/>
    </source>
</evidence>
<comment type="function">
    <text evidence="1">Accessory subunit of the mitochondrial membrane respiratory chain NADH dehydrogenase (Complex I), that is believed not to be involved in catalysis. Complex I functions in the transfer of electrons from NADH to the respiratory chain. The immediate electron acceptor for the enzyme is believed to be ubiquinone.</text>
</comment>
<evidence type="ECO:0000256" key="12">
    <source>
        <dbReference type="ARBA" id="ARBA00022989"/>
    </source>
</evidence>
<dbReference type="EMBL" id="LR018706">
    <property type="protein sequence ID" value="SVE88325.1"/>
    <property type="molecule type" value="mRNA"/>
</dbReference>
<evidence type="ECO:0000313" key="19">
    <source>
        <dbReference type="EMBL" id="SVE86443.1"/>
    </source>
</evidence>
<evidence type="ECO:0000256" key="4">
    <source>
        <dbReference type="ARBA" id="ARBA00011533"/>
    </source>
</evidence>
<gene>
    <name evidence="21" type="primary">EOG090X0FIE</name>
</gene>
<dbReference type="EMBL" id="LR018075">
    <property type="protein sequence ID" value="SVE87694.1"/>
    <property type="molecule type" value="mRNA"/>
</dbReference>
<proteinExistence type="evidence at transcript level"/>
<keyword evidence="10" id="KW-0809">Transit peptide</keyword>
<evidence type="ECO:0000256" key="13">
    <source>
        <dbReference type="ARBA" id="ARBA00023128"/>
    </source>
</evidence>
<dbReference type="EMBL" id="LR017451">
    <property type="protein sequence ID" value="SVE87070.1"/>
    <property type="molecule type" value="mRNA"/>
</dbReference>
<dbReference type="GO" id="GO:0005743">
    <property type="term" value="C:mitochondrial inner membrane"/>
    <property type="evidence" value="ECO:0007669"/>
    <property type="project" value="UniProtKB-SubCell"/>
</dbReference>
<keyword evidence="8 18" id="KW-0812">Transmembrane</keyword>
<evidence type="ECO:0000256" key="14">
    <source>
        <dbReference type="ARBA" id="ARBA00023136"/>
    </source>
</evidence>
<comment type="subunit">
    <text evidence="4">Complex I is composed of 45 different subunits.</text>
</comment>
<dbReference type="PANTHER" id="PTHR13178">
    <property type="entry name" value="NADH-UBIQUINONE OXIDOREDUCTASE SGDH SUBUNIT"/>
    <property type="match status" value="1"/>
</dbReference>
<keyword evidence="11" id="KW-0249">Electron transport</keyword>
<keyword evidence="17" id="KW-0175">Coiled coil</keyword>
<feature type="coiled-coil region" evidence="17">
    <location>
        <begin position="163"/>
        <end position="190"/>
    </location>
</feature>
<evidence type="ECO:0000256" key="11">
    <source>
        <dbReference type="ARBA" id="ARBA00022982"/>
    </source>
</evidence>
<evidence type="ECO:0000256" key="8">
    <source>
        <dbReference type="ARBA" id="ARBA00022692"/>
    </source>
</evidence>
<dbReference type="InterPro" id="IPR019173">
    <property type="entry name" value="NADH_UbQ_OxRdtase_B5_su"/>
</dbReference>
<dbReference type="EMBL" id="LR016824">
    <property type="protein sequence ID" value="SVE86443.1"/>
    <property type="molecule type" value="mRNA"/>
</dbReference>
<evidence type="ECO:0000256" key="18">
    <source>
        <dbReference type="SAM" id="Phobius"/>
    </source>
</evidence>